<gene>
    <name evidence="7" type="ORF">TAT_000316500</name>
    <name evidence="8" type="ORF">TAV_000316400</name>
</gene>
<dbReference type="PANTHER" id="PTHR10527">
    <property type="entry name" value="IMPORTIN BETA"/>
    <property type="match status" value="1"/>
</dbReference>
<evidence type="ECO:0000256" key="5">
    <source>
        <dbReference type="ARBA" id="ARBA00022927"/>
    </source>
</evidence>
<sequence>MPLDRALYSQLLEILTLSEKGDTETQKYVHESLASFQNNRADVPLYYLEASLSGPTFHTKQMALLLLKNSVLQNWNKTDPAIQSVIKNEIINIVNLREVKLRNAVASCYVSIFNVQGYDQWPTGLYNLLSIISNSASTVGSEEVDEVVETAVVTLVMILEDTISNGAMTPNYLNYLKSDFIVKLFQITSKSPALTEITSRILLTLLDSNVILEYLVSDLFGQFWNLLGVMATLDNYNVKKCVLKAMHNLWDLVPMSILQSSDALFPFISKLCSDDAYTIQIDALDFYTHILQSQLYTSSNNQIRCLLLGKMANEFGTLLKTLVDNTKYSSWDYMSMDRTHLEDDNANIPDDMQDVPIKTREDEETNTWGNTWTVRKGSALLLDTISQLYAQSNPEVIKILLSYIQEKLDSTDWELKESGVLTLGAISKGSLYTLYPYLPKVIDYLIVVATDPKPLLRIISCWCLSRFVEWMFLPNNTNTYLSKTLSVILRGMLDRNKRVQESACSSFTSFEECGTTLLLPYAGQILHVILSCIELYQSRNFMILYDVIGTLYQSLGESITQQAEHNQLIDVLLNRLEIVGLGDVQYIGLIECLSSIISVLGSKLPQFFVQKITKHCVASLCELVGDITELEYFYQSVQVLTDTISILLTSTQGSVNCNEACNVINGLRISNGIDLVIVINELCSSKISVILQSCIALMGDLSNSSIQLNQDSLKVLVDNVQNYINNIQSCPNPNEQSSINSSSTNVQSRLNSINSREESDEYYGVVNNCVWVFGVLCDNQLGIYNSSNIDLVFLLVVKVINLCSNNFCILQNCCVTLGKFSNHFPNVAIKYLNSFLNPLCKHLIHSKNDKEKFNTTLSISNLILLHLQSNNTQSVNSLGNVIKIGKEELETCNVLLLFKLYISCTKGTLDNFGDSFGTNSDLIQVCVNLIKSLLYQHPKLVQLIDPDTKNQLNSLTSLT</sequence>
<dbReference type="GO" id="GO:0005737">
    <property type="term" value="C:cytoplasm"/>
    <property type="evidence" value="ECO:0007669"/>
    <property type="project" value="UniProtKB-SubCell"/>
</dbReference>
<dbReference type="EMBL" id="UIVT01000004">
    <property type="protein sequence ID" value="SVP94164.1"/>
    <property type="molecule type" value="Genomic_DNA"/>
</dbReference>
<proteinExistence type="predicted"/>
<dbReference type="Pfam" id="PF13513">
    <property type="entry name" value="HEAT_EZ"/>
    <property type="match status" value="1"/>
</dbReference>
<evidence type="ECO:0000259" key="6">
    <source>
        <dbReference type="Pfam" id="PF03810"/>
    </source>
</evidence>
<dbReference type="InterPro" id="IPR016024">
    <property type="entry name" value="ARM-type_fold"/>
</dbReference>
<keyword evidence="2" id="KW-0813">Transport</keyword>
<evidence type="ECO:0000313" key="8">
    <source>
        <dbReference type="EMBL" id="SVP94842.1"/>
    </source>
</evidence>
<dbReference type="SUPFAM" id="SSF48371">
    <property type="entry name" value="ARM repeat"/>
    <property type="match status" value="1"/>
</dbReference>
<keyword evidence="3" id="KW-0963">Cytoplasm</keyword>
<keyword evidence="4" id="KW-0677">Repeat</keyword>
<dbReference type="Gene3D" id="1.25.10.10">
    <property type="entry name" value="Leucine-rich Repeat Variant"/>
    <property type="match status" value="1"/>
</dbReference>
<comment type="subcellular location">
    <subcellularLocation>
        <location evidence="1">Cytoplasm</location>
    </subcellularLocation>
</comment>
<feature type="domain" description="Importin N-terminal" evidence="6">
    <location>
        <begin position="55"/>
        <end position="94"/>
    </location>
</feature>
<evidence type="ECO:0000256" key="2">
    <source>
        <dbReference type="ARBA" id="ARBA00022448"/>
    </source>
</evidence>
<dbReference type="InterPro" id="IPR001494">
    <property type="entry name" value="Importin-beta_N"/>
</dbReference>
<protein>
    <submittedName>
        <fullName evidence="7">Importin beta/transportin, putative</fullName>
    </submittedName>
</protein>
<name>A0A3B0MWU1_THEAN</name>
<evidence type="ECO:0000256" key="3">
    <source>
        <dbReference type="ARBA" id="ARBA00022490"/>
    </source>
</evidence>
<dbReference type="Pfam" id="PF03810">
    <property type="entry name" value="IBN_N"/>
    <property type="match status" value="1"/>
</dbReference>
<accession>A0A3B0MWU1</accession>
<organism evidence="7">
    <name type="scientific">Theileria annulata</name>
    <dbReference type="NCBI Taxonomy" id="5874"/>
    <lineage>
        <taxon>Eukaryota</taxon>
        <taxon>Sar</taxon>
        <taxon>Alveolata</taxon>
        <taxon>Apicomplexa</taxon>
        <taxon>Aconoidasida</taxon>
        <taxon>Piroplasmida</taxon>
        <taxon>Theileriidae</taxon>
        <taxon>Theileria</taxon>
    </lineage>
</organism>
<keyword evidence="5" id="KW-0653">Protein transport</keyword>
<dbReference type="GO" id="GO:0031267">
    <property type="term" value="F:small GTPase binding"/>
    <property type="evidence" value="ECO:0007669"/>
    <property type="project" value="InterPro"/>
</dbReference>
<dbReference type="GO" id="GO:0006606">
    <property type="term" value="P:protein import into nucleus"/>
    <property type="evidence" value="ECO:0007669"/>
    <property type="project" value="InterPro"/>
</dbReference>
<evidence type="ECO:0000256" key="4">
    <source>
        <dbReference type="ARBA" id="ARBA00022737"/>
    </source>
</evidence>
<dbReference type="VEuPathDB" id="PiroplasmaDB:TA07280"/>
<dbReference type="AlphaFoldDB" id="A0A3B0MWU1"/>
<dbReference type="InterPro" id="IPR011989">
    <property type="entry name" value="ARM-like"/>
</dbReference>
<evidence type="ECO:0000313" key="7">
    <source>
        <dbReference type="EMBL" id="SVP94164.1"/>
    </source>
</evidence>
<dbReference type="InterPro" id="IPR040122">
    <property type="entry name" value="Importin_beta"/>
</dbReference>
<reference evidence="7" key="1">
    <citation type="submission" date="2018-07" db="EMBL/GenBank/DDBJ databases">
        <authorList>
            <person name="Quirk P.G."/>
            <person name="Krulwich T.A."/>
        </authorList>
    </citation>
    <scope>NUCLEOTIDE SEQUENCE</scope>
    <source>
        <strain evidence="7">Anand</strain>
    </source>
</reference>
<evidence type="ECO:0000256" key="1">
    <source>
        <dbReference type="ARBA" id="ARBA00004496"/>
    </source>
</evidence>
<dbReference type="EMBL" id="UIVS01000004">
    <property type="protein sequence ID" value="SVP94842.1"/>
    <property type="molecule type" value="Genomic_DNA"/>
</dbReference>